<evidence type="ECO:0000256" key="3">
    <source>
        <dbReference type="ARBA" id="ARBA00022840"/>
    </source>
</evidence>
<feature type="domain" description="Galactokinase N-terminal" evidence="6">
    <location>
        <begin position="20"/>
        <end position="67"/>
    </location>
</feature>
<evidence type="ECO:0000256" key="2">
    <source>
        <dbReference type="ARBA" id="ARBA00022741"/>
    </source>
</evidence>
<dbReference type="InterPro" id="IPR036554">
    <property type="entry name" value="GHMP_kinase_C_sf"/>
</dbReference>
<dbReference type="InterPro" id="IPR006204">
    <property type="entry name" value="GHMP_kinase_N_dom"/>
</dbReference>
<dbReference type="Gene3D" id="3.30.230.10">
    <property type="match status" value="1"/>
</dbReference>
<evidence type="ECO:0000313" key="8">
    <source>
        <dbReference type="Proteomes" id="UP001642483"/>
    </source>
</evidence>
<evidence type="ECO:0000259" key="4">
    <source>
        <dbReference type="Pfam" id="PF00288"/>
    </source>
</evidence>
<keyword evidence="2" id="KW-0547">Nucleotide-binding</keyword>
<gene>
    <name evidence="7" type="ORF">CVLEPA_LOCUS16163</name>
</gene>
<protein>
    <recommendedName>
        <fullName evidence="9">Galactokinase</fullName>
    </recommendedName>
</protein>
<keyword evidence="3" id="KW-0067">ATP-binding</keyword>
<dbReference type="Proteomes" id="UP001642483">
    <property type="component" value="Unassembled WGS sequence"/>
</dbReference>
<dbReference type="NCBIfam" id="TIGR00131">
    <property type="entry name" value="gal_kin"/>
    <property type="match status" value="1"/>
</dbReference>
<sequence length="395" mass="42523">MSLITEIPSVVELVKQAKAAFAECFPGNEATIVACAPGRVNLIGEHTDYNEGFVFPMALPQVTVMAGCRNEDASSIVVQTMATAADKPTCVNFHSPTADTPLTPGKPLWANYVKGVVQCFKIAPVPGFKAVLLSSVPIGGGVSSSASLEVAVYTFLEVLTGSSAPDLNSKALSCQEAEHKFPGMPCGIMDQFISVMGKEGHALLIDCRSMESTLIPLTDINVAVLITNSNVRHELTGSEYPERRQSCFKAAEIMKKKSLREATLQDLTAFEAEMDKTTFWRARHVIGEIKRTLDAANALKIGNYQLFGKLMVESHNSLRDDYEVSCQELDELVEYALECPGVYGSRMTGGGFGGCAVTLLDASKVEETVLHIKSKYSGTATFYVAQPSSGAQVLK</sequence>
<dbReference type="InterPro" id="IPR019741">
    <property type="entry name" value="Galactokinase_CS"/>
</dbReference>
<dbReference type="InterPro" id="IPR000705">
    <property type="entry name" value="Galactokinase"/>
</dbReference>
<dbReference type="PRINTS" id="PR00473">
    <property type="entry name" value="GALCTOKINASE"/>
</dbReference>
<evidence type="ECO:0000259" key="6">
    <source>
        <dbReference type="Pfam" id="PF10509"/>
    </source>
</evidence>
<dbReference type="EMBL" id="CAWYQH010000098">
    <property type="protein sequence ID" value="CAK8684997.1"/>
    <property type="molecule type" value="Genomic_DNA"/>
</dbReference>
<evidence type="ECO:0000259" key="5">
    <source>
        <dbReference type="Pfam" id="PF08544"/>
    </source>
</evidence>
<dbReference type="Pfam" id="PF00288">
    <property type="entry name" value="GHMP_kinases_N"/>
    <property type="match status" value="1"/>
</dbReference>
<proteinExistence type="inferred from homology"/>
<dbReference type="InterPro" id="IPR006206">
    <property type="entry name" value="Mevalonate/galactokinase"/>
</dbReference>
<evidence type="ECO:0000256" key="1">
    <source>
        <dbReference type="ARBA" id="ARBA00006566"/>
    </source>
</evidence>
<dbReference type="InterPro" id="IPR014721">
    <property type="entry name" value="Ribsml_uS5_D2-typ_fold_subgr"/>
</dbReference>
<accession>A0ABP0FZI0</accession>
<keyword evidence="8" id="KW-1185">Reference proteome</keyword>
<dbReference type="Pfam" id="PF08544">
    <property type="entry name" value="GHMP_kinases_C"/>
    <property type="match status" value="1"/>
</dbReference>
<dbReference type="PIRSF" id="PIRSF000530">
    <property type="entry name" value="Galactokinase"/>
    <property type="match status" value="1"/>
</dbReference>
<dbReference type="SUPFAM" id="SSF54211">
    <property type="entry name" value="Ribosomal protein S5 domain 2-like"/>
    <property type="match status" value="1"/>
</dbReference>
<dbReference type="SUPFAM" id="SSF55060">
    <property type="entry name" value="GHMP Kinase, C-terminal domain"/>
    <property type="match status" value="1"/>
</dbReference>
<dbReference type="PRINTS" id="PR00959">
    <property type="entry name" value="MEVGALKINASE"/>
</dbReference>
<dbReference type="PANTHER" id="PTHR10457:SF7">
    <property type="entry name" value="GALACTOKINASE-RELATED"/>
    <property type="match status" value="1"/>
</dbReference>
<evidence type="ECO:0008006" key="9">
    <source>
        <dbReference type="Google" id="ProtNLM"/>
    </source>
</evidence>
<name>A0ABP0FZI0_CLALP</name>
<dbReference type="Pfam" id="PF10509">
    <property type="entry name" value="GalKase_gal_bdg"/>
    <property type="match status" value="1"/>
</dbReference>
<dbReference type="InterPro" id="IPR013750">
    <property type="entry name" value="GHMP_kinase_C_dom"/>
</dbReference>
<feature type="domain" description="GHMP kinase C-terminal" evidence="5">
    <location>
        <begin position="298"/>
        <end position="376"/>
    </location>
</feature>
<dbReference type="InterPro" id="IPR020568">
    <property type="entry name" value="Ribosomal_Su5_D2-typ_SF"/>
</dbReference>
<evidence type="ECO:0000313" key="7">
    <source>
        <dbReference type="EMBL" id="CAK8684997.1"/>
    </source>
</evidence>
<organism evidence="7 8">
    <name type="scientific">Clavelina lepadiformis</name>
    <name type="common">Light-bulb sea squirt</name>
    <name type="synonym">Ascidia lepadiformis</name>
    <dbReference type="NCBI Taxonomy" id="159417"/>
    <lineage>
        <taxon>Eukaryota</taxon>
        <taxon>Metazoa</taxon>
        <taxon>Chordata</taxon>
        <taxon>Tunicata</taxon>
        <taxon>Ascidiacea</taxon>
        <taxon>Aplousobranchia</taxon>
        <taxon>Clavelinidae</taxon>
        <taxon>Clavelina</taxon>
    </lineage>
</organism>
<dbReference type="Gene3D" id="3.30.70.890">
    <property type="entry name" value="GHMP kinase, C-terminal domain"/>
    <property type="match status" value="1"/>
</dbReference>
<dbReference type="PANTHER" id="PTHR10457">
    <property type="entry name" value="MEVALONATE KINASE/GALACTOKINASE"/>
    <property type="match status" value="1"/>
</dbReference>
<reference evidence="7 8" key="1">
    <citation type="submission" date="2024-02" db="EMBL/GenBank/DDBJ databases">
        <authorList>
            <person name="Daric V."/>
            <person name="Darras S."/>
        </authorList>
    </citation>
    <scope>NUCLEOTIDE SEQUENCE [LARGE SCALE GENOMIC DNA]</scope>
</reference>
<feature type="domain" description="GHMP kinase N-terminal" evidence="4">
    <location>
        <begin position="111"/>
        <end position="198"/>
    </location>
</feature>
<dbReference type="PROSITE" id="PS00106">
    <property type="entry name" value="GALACTOKINASE"/>
    <property type="match status" value="1"/>
</dbReference>
<dbReference type="InterPro" id="IPR019539">
    <property type="entry name" value="GalKase_N"/>
</dbReference>
<comment type="caution">
    <text evidence="7">The sequence shown here is derived from an EMBL/GenBank/DDBJ whole genome shotgun (WGS) entry which is preliminary data.</text>
</comment>
<comment type="similarity">
    <text evidence="1">Belongs to the GHMP kinase family. GalK subfamily.</text>
</comment>